<dbReference type="InterPro" id="IPR047795">
    <property type="entry name" value="Put_SteA-like"/>
</dbReference>
<keyword evidence="2" id="KW-0547">Nucleotide-binding</keyword>
<comment type="caution">
    <text evidence="8">The sequence shown here is derived from an EMBL/GenBank/DDBJ whole genome shotgun (WGS) entry which is preliminary data.</text>
</comment>
<keyword evidence="5" id="KW-0812">Transmembrane</keyword>
<dbReference type="GO" id="GO:0004788">
    <property type="term" value="F:thiamine diphosphokinase activity"/>
    <property type="evidence" value="ECO:0007669"/>
    <property type="project" value="InterPro"/>
</dbReference>
<keyword evidence="1" id="KW-0808">Transferase</keyword>
<evidence type="ECO:0000313" key="8">
    <source>
        <dbReference type="EMBL" id="KKL84529.1"/>
    </source>
</evidence>
<dbReference type="InterPro" id="IPR022215">
    <property type="entry name" value="SteA-like_C"/>
</dbReference>
<feature type="domain" description="SteA-like C-terminal" evidence="7">
    <location>
        <begin position="320"/>
        <end position="369"/>
    </location>
</feature>
<evidence type="ECO:0000256" key="2">
    <source>
        <dbReference type="ARBA" id="ARBA00022741"/>
    </source>
</evidence>
<dbReference type="InterPro" id="IPR036759">
    <property type="entry name" value="TPK_catalytic_sf"/>
</dbReference>
<reference evidence="8" key="1">
    <citation type="journal article" date="2015" name="Nature">
        <title>Complex archaea that bridge the gap between prokaryotes and eukaryotes.</title>
        <authorList>
            <person name="Spang A."/>
            <person name="Saw J.H."/>
            <person name="Jorgensen S.L."/>
            <person name="Zaremba-Niedzwiedzka K."/>
            <person name="Martijn J."/>
            <person name="Lind A.E."/>
            <person name="van Eijk R."/>
            <person name="Schleper C."/>
            <person name="Guy L."/>
            <person name="Ettema T.J."/>
        </authorList>
    </citation>
    <scope>NUCLEOTIDE SEQUENCE</scope>
</reference>
<dbReference type="Pfam" id="PF12555">
    <property type="entry name" value="SteA-like_C"/>
    <property type="match status" value="1"/>
</dbReference>
<dbReference type="SUPFAM" id="SSF63999">
    <property type="entry name" value="Thiamin pyrophosphokinase, catalytic domain"/>
    <property type="match status" value="1"/>
</dbReference>
<dbReference type="Pfam" id="PF04263">
    <property type="entry name" value="TPK_catalytic"/>
    <property type="match status" value="1"/>
</dbReference>
<dbReference type="Gene3D" id="3.40.50.10240">
    <property type="entry name" value="Thiamin pyrophosphokinase, catalytic domain"/>
    <property type="match status" value="1"/>
</dbReference>
<name>A0A0F9FDQ0_9ZZZZ</name>
<organism evidence="8">
    <name type="scientific">marine sediment metagenome</name>
    <dbReference type="NCBI Taxonomy" id="412755"/>
    <lineage>
        <taxon>unclassified sequences</taxon>
        <taxon>metagenomes</taxon>
        <taxon>ecological metagenomes</taxon>
    </lineage>
</organism>
<dbReference type="NCBIfam" id="NF040608">
    <property type="entry name" value="division_SteA"/>
    <property type="match status" value="1"/>
</dbReference>
<gene>
    <name evidence="8" type="ORF">LCGC14_1963800</name>
</gene>
<evidence type="ECO:0000259" key="6">
    <source>
        <dbReference type="Pfam" id="PF04263"/>
    </source>
</evidence>
<dbReference type="AlphaFoldDB" id="A0A0F9FDQ0"/>
<dbReference type="GO" id="GO:0009229">
    <property type="term" value="P:thiamine diphosphate biosynthetic process"/>
    <property type="evidence" value="ECO:0007669"/>
    <property type="project" value="InterPro"/>
</dbReference>
<feature type="transmembrane region" description="Helical" evidence="5">
    <location>
        <begin position="335"/>
        <end position="360"/>
    </location>
</feature>
<evidence type="ECO:0000256" key="4">
    <source>
        <dbReference type="ARBA" id="ARBA00022840"/>
    </source>
</evidence>
<evidence type="ECO:0000256" key="3">
    <source>
        <dbReference type="ARBA" id="ARBA00022777"/>
    </source>
</evidence>
<feature type="domain" description="Thiamin pyrophosphokinase catalytic" evidence="6">
    <location>
        <begin position="191"/>
        <end position="229"/>
    </location>
</feature>
<evidence type="ECO:0000259" key="7">
    <source>
        <dbReference type="Pfam" id="PF12555"/>
    </source>
</evidence>
<dbReference type="InterPro" id="IPR007371">
    <property type="entry name" value="TPK_catalytic"/>
</dbReference>
<evidence type="ECO:0000256" key="5">
    <source>
        <dbReference type="SAM" id="Phobius"/>
    </source>
</evidence>
<proteinExistence type="predicted"/>
<accession>A0A0F9FDQ0</accession>
<dbReference type="EMBL" id="LAZR01021673">
    <property type="protein sequence ID" value="KKL84529.1"/>
    <property type="molecule type" value="Genomic_DNA"/>
</dbReference>
<evidence type="ECO:0000256" key="1">
    <source>
        <dbReference type="ARBA" id="ARBA00022679"/>
    </source>
</evidence>
<keyword evidence="4" id="KW-0067">ATP-binding</keyword>
<dbReference type="GO" id="GO:0016301">
    <property type="term" value="F:kinase activity"/>
    <property type="evidence" value="ECO:0007669"/>
    <property type="project" value="UniProtKB-KW"/>
</dbReference>
<keyword evidence="3" id="KW-0418">Kinase</keyword>
<sequence>MRIKGRARLDRRTKNLVNRLDAGEIAIIDHQDLDQVCAESLLETKIVAVVNAAHFNSGRYPNTGPLLLSAAGLVLIDNVGQSIFERVNEGDQLEIDGDQVLKDGKLIARGKQLDAGQIQTVMDKARASIGNELEKFAINTLDYVKREKDSYLGDLKLPPLNTKFSGRHALVVVRGHKYKADLMMLRSYIRDKRPVLIGVDGGADALVEERFEPDMIVGDMDSVSDSALTSGAELICHAYTDGRAPGKERLDKLGVDYKLAQTGGTSEDIALLLAYQMGAELIVAVGTHGHLIEFLDKGREGMASSFLARLKVGDRLVEAKGVNQLYRGSPQMSHLIILVVAALSTISVVMLKAPLIRIYLSTLVLKLRLVSGLF</sequence>
<keyword evidence="5" id="KW-1133">Transmembrane helix</keyword>
<dbReference type="GO" id="GO:0005524">
    <property type="term" value="F:ATP binding"/>
    <property type="evidence" value="ECO:0007669"/>
    <property type="project" value="UniProtKB-KW"/>
</dbReference>
<keyword evidence="5" id="KW-0472">Membrane</keyword>
<protein>
    <submittedName>
        <fullName evidence="8">Uncharacterized protein</fullName>
    </submittedName>
</protein>